<dbReference type="EMBL" id="CAMXCT030000499">
    <property type="protein sequence ID" value="CAL4766908.1"/>
    <property type="molecule type" value="Genomic_DNA"/>
</dbReference>
<reference evidence="4 5" key="2">
    <citation type="submission" date="2024-05" db="EMBL/GenBank/DDBJ databases">
        <authorList>
            <person name="Chen Y."/>
            <person name="Shah S."/>
            <person name="Dougan E. K."/>
            <person name="Thang M."/>
            <person name="Chan C."/>
        </authorList>
    </citation>
    <scope>NUCLEOTIDE SEQUENCE [LARGE SCALE GENOMIC DNA]</scope>
</reference>
<sequence>MALQRVARCGCCHLAGVARVTRVARIALLALFLASFEASTSFAESFWRALPRRSIPLALTLEGLSQVAFADDDGESTSGFNVFLLLVPVAVIALLQWVFSLRPKKEEGGDGYASTTLRGRDSNENLQRKIKKMEEEQRLEDLRTQKLLEAASARSRGVFSDELDQECDLEDEDLYSSDLKAQLRAAQD</sequence>
<dbReference type="EMBL" id="CAMXCT010000499">
    <property type="protein sequence ID" value="CAI3979596.1"/>
    <property type="molecule type" value="Genomic_DNA"/>
</dbReference>
<proteinExistence type="predicted"/>
<dbReference type="EMBL" id="CAMXCT020000499">
    <property type="protein sequence ID" value="CAL1132971.1"/>
    <property type="molecule type" value="Genomic_DNA"/>
</dbReference>
<feature type="coiled-coil region" evidence="1">
    <location>
        <begin position="116"/>
        <end position="143"/>
    </location>
</feature>
<keyword evidence="1" id="KW-0175">Coiled coil</keyword>
<accession>A0A9P1FKU1</accession>
<evidence type="ECO:0000313" key="3">
    <source>
        <dbReference type="EMBL" id="CAI3979596.1"/>
    </source>
</evidence>
<gene>
    <name evidence="3" type="ORF">C1SCF055_LOCUS7534</name>
</gene>
<reference evidence="3" key="1">
    <citation type="submission" date="2022-10" db="EMBL/GenBank/DDBJ databases">
        <authorList>
            <person name="Chen Y."/>
            <person name="Dougan E. K."/>
            <person name="Chan C."/>
            <person name="Rhodes N."/>
            <person name="Thang M."/>
        </authorList>
    </citation>
    <scope>NUCLEOTIDE SEQUENCE</scope>
</reference>
<evidence type="ECO:0000313" key="5">
    <source>
        <dbReference type="Proteomes" id="UP001152797"/>
    </source>
</evidence>
<dbReference type="Proteomes" id="UP001152797">
    <property type="component" value="Unassembled WGS sequence"/>
</dbReference>
<protein>
    <submittedName>
        <fullName evidence="4">Synaptic vesicle 2-related protein</fullName>
    </submittedName>
</protein>
<organism evidence="3">
    <name type="scientific">Cladocopium goreaui</name>
    <dbReference type="NCBI Taxonomy" id="2562237"/>
    <lineage>
        <taxon>Eukaryota</taxon>
        <taxon>Sar</taxon>
        <taxon>Alveolata</taxon>
        <taxon>Dinophyceae</taxon>
        <taxon>Suessiales</taxon>
        <taxon>Symbiodiniaceae</taxon>
        <taxon>Cladocopium</taxon>
    </lineage>
</organism>
<dbReference type="OrthoDB" id="10432449at2759"/>
<name>A0A9P1FKU1_9DINO</name>
<keyword evidence="2" id="KW-0472">Membrane</keyword>
<evidence type="ECO:0000256" key="2">
    <source>
        <dbReference type="SAM" id="Phobius"/>
    </source>
</evidence>
<evidence type="ECO:0000313" key="4">
    <source>
        <dbReference type="EMBL" id="CAL4766908.1"/>
    </source>
</evidence>
<feature type="transmembrane region" description="Helical" evidence="2">
    <location>
        <begin position="80"/>
        <end position="99"/>
    </location>
</feature>
<keyword evidence="5" id="KW-1185">Reference proteome</keyword>
<comment type="caution">
    <text evidence="3">The sequence shown here is derived from an EMBL/GenBank/DDBJ whole genome shotgun (WGS) entry which is preliminary data.</text>
</comment>
<dbReference type="AlphaFoldDB" id="A0A9P1FKU1"/>
<keyword evidence="2" id="KW-1133">Transmembrane helix</keyword>
<keyword evidence="2" id="KW-0812">Transmembrane</keyword>
<evidence type="ECO:0000256" key="1">
    <source>
        <dbReference type="SAM" id="Coils"/>
    </source>
</evidence>